<dbReference type="Proteomes" id="UP000281553">
    <property type="component" value="Unassembled WGS sequence"/>
</dbReference>
<gene>
    <name evidence="3" type="ORF">DILT_LOCUS3723</name>
</gene>
<accession>A0A3P6V5Y2</accession>
<dbReference type="PROSITE" id="PS50217">
    <property type="entry name" value="BZIP"/>
    <property type="match status" value="1"/>
</dbReference>
<sequence>MLLECRNVSNEQPNIEDQDGDISEWPTTESVLLNACTPDLDQHTHLQDGGCHNKIGPFAASENKSKYSNIEEWINSDAQQSAPQRCEDVRANASPQSTLSTYSDSSLFDREPSAEASRRVKNNAASRRSRACRKQRFQLMQMRVKELDTVNNGLRETLRGLDRLLTEAKEILLQQATKSQDCGINRDNQTFAYLNTVRSSPFQSDDK</sequence>
<feature type="region of interest" description="Disordered" evidence="1">
    <location>
        <begin position="78"/>
        <end position="132"/>
    </location>
</feature>
<evidence type="ECO:0000313" key="3">
    <source>
        <dbReference type="EMBL" id="VDK85501.1"/>
    </source>
</evidence>
<feature type="domain" description="BZIP" evidence="2">
    <location>
        <begin position="118"/>
        <end position="175"/>
    </location>
</feature>
<organism evidence="3 4">
    <name type="scientific">Dibothriocephalus latus</name>
    <name type="common">Fish tapeworm</name>
    <name type="synonym">Diphyllobothrium latum</name>
    <dbReference type="NCBI Taxonomy" id="60516"/>
    <lineage>
        <taxon>Eukaryota</taxon>
        <taxon>Metazoa</taxon>
        <taxon>Spiralia</taxon>
        <taxon>Lophotrochozoa</taxon>
        <taxon>Platyhelminthes</taxon>
        <taxon>Cestoda</taxon>
        <taxon>Eucestoda</taxon>
        <taxon>Diphyllobothriidea</taxon>
        <taxon>Diphyllobothriidae</taxon>
        <taxon>Dibothriocephalus</taxon>
    </lineage>
</organism>
<evidence type="ECO:0000313" key="4">
    <source>
        <dbReference type="Proteomes" id="UP000281553"/>
    </source>
</evidence>
<dbReference type="OrthoDB" id="6276794at2759"/>
<dbReference type="GO" id="GO:0003700">
    <property type="term" value="F:DNA-binding transcription factor activity"/>
    <property type="evidence" value="ECO:0007669"/>
    <property type="project" value="InterPro"/>
</dbReference>
<dbReference type="Pfam" id="PF07716">
    <property type="entry name" value="bZIP_2"/>
    <property type="match status" value="1"/>
</dbReference>
<dbReference type="InterPro" id="IPR046347">
    <property type="entry name" value="bZIP_sf"/>
</dbReference>
<feature type="region of interest" description="Disordered" evidence="1">
    <location>
        <begin position="1"/>
        <end position="22"/>
    </location>
</feature>
<name>A0A3P6V5Y2_DIBLA</name>
<dbReference type="EMBL" id="UYRU01044134">
    <property type="protein sequence ID" value="VDK85501.1"/>
    <property type="molecule type" value="Genomic_DNA"/>
</dbReference>
<dbReference type="Gene3D" id="1.20.5.170">
    <property type="match status" value="1"/>
</dbReference>
<protein>
    <recommendedName>
        <fullName evidence="2">BZIP domain-containing protein</fullName>
    </recommendedName>
</protein>
<keyword evidence="4" id="KW-1185">Reference proteome</keyword>
<dbReference type="InterPro" id="IPR004827">
    <property type="entry name" value="bZIP"/>
</dbReference>
<reference evidence="3 4" key="1">
    <citation type="submission" date="2018-11" db="EMBL/GenBank/DDBJ databases">
        <authorList>
            <consortium name="Pathogen Informatics"/>
        </authorList>
    </citation>
    <scope>NUCLEOTIDE SEQUENCE [LARGE SCALE GENOMIC DNA]</scope>
</reference>
<dbReference type="SUPFAM" id="SSF57959">
    <property type="entry name" value="Leucine zipper domain"/>
    <property type="match status" value="1"/>
</dbReference>
<feature type="compositionally biased region" description="Basic and acidic residues" evidence="1">
    <location>
        <begin position="107"/>
        <end position="118"/>
    </location>
</feature>
<dbReference type="AlphaFoldDB" id="A0A3P6V5Y2"/>
<feature type="compositionally biased region" description="Polar residues" evidence="1">
    <location>
        <begin position="93"/>
        <end position="106"/>
    </location>
</feature>
<proteinExistence type="predicted"/>
<evidence type="ECO:0000259" key="2">
    <source>
        <dbReference type="PROSITE" id="PS50217"/>
    </source>
</evidence>
<evidence type="ECO:0000256" key="1">
    <source>
        <dbReference type="SAM" id="MobiDB-lite"/>
    </source>
</evidence>